<keyword evidence="2" id="KW-1185">Reference proteome</keyword>
<sequence length="238" mass="27383">SVNLLKDIQKMSIPLTTLSLFLTDALILQTCLTIPTLISLFTSVPSFLGKRTWADISQYQWSLPALRDLSLVEHKHRSSWYSSDVWPTHPFYIELLKRHLLNLQSLLMHPMTTHVYDPMSPLCWTKMPNLQVLATEFGNRPAAFLSRLHFLPISRSGSVRHLIQFGQFPVGNRAETGLCRYIPMCTRLESVTIVDYDVGKWTSVETSKEMAKFRDICRGRGITVWAQRDVHFPRQLVP</sequence>
<evidence type="ECO:0000313" key="2">
    <source>
        <dbReference type="Proteomes" id="UP000789525"/>
    </source>
</evidence>
<reference evidence="1" key="1">
    <citation type="submission" date="2021-06" db="EMBL/GenBank/DDBJ databases">
        <authorList>
            <person name="Kallberg Y."/>
            <person name="Tangrot J."/>
            <person name="Rosling A."/>
        </authorList>
    </citation>
    <scope>NUCLEOTIDE SEQUENCE</scope>
    <source>
        <strain evidence="1">CL356</strain>
    </source>
</reference>
<proteinExistence type="predicted"/>
<name>A0ACA9QW31_9GLOM</name>
<dbReference type="Proteomes" id="UP000789525">
    <property type="component" value="Unassembled WGS sequence"/>
</dbReference>
<accession>A0ACA9QW31</accession>
<comment type="caution">
    <text evidence="1">The sequence shown here is derived from an EMBL/GenBank/DDBJ whole genome shotgun (WGS) entry which is preliminary data.</text>
</comment>
<gene>
    <name evidence="1" type="ORF">ACOLOM_LOCUS13492</name>
</gene>
<organism evidence="1 2">
    <name type="scientific">Acaulospora colombiana</name>
    <dbReference type="NCBI Taxonomy" id="27376"/>
    <lineage>
        <taxon>Eukaryota</taxon>
        <taxon>Fungi</taxon>
        <taxon>Fungi incertae sedis</taxon>
        <taxon>Mucoromycota</taxon>
        <taxon>Glomeromycotina</taxon>
        <taxon>Glomeromycetes</taxon>
        <taxon>Diversisporales</taxon>
        <taxon>Acaulosporaceae</taxon>
        <taxon>Acaulospora</taxon>
    </lineage>
</organism>
<evidence type="ECO:0000313" key="1">
    <source>
        <dbReference type="EMBL" id="CAG8766753.1"/>
    </source>
</evidence>
<protein>
    <submittedName>
        <fullName evidence="1">4836_t:CDS:1</fullName>
    </submittedName>
</protein>
<dbReference type="EMBL" id="CAJVPT010062325">
    <property type="protein sequence ID" value="CAG8766753.1"/>
    <property type="molecule type" value="Genomic_DNA"/>
</dbReference>
<feature type="non-terminal residue" evidence="1">
    <location>
        <position position="238"/>
    </location>
</feature>
<feature type="non-terminal residue" evidence="1">
    <location>
        <position position="1"/>
    </location>
</feature>